<dbReference type="Gene3D" id="2.40.420.20">
    <property type="match status" value="1"/>
</dbReference>
<accession>A0ABS0XNP3</accession>
<dbReference type="InterPro" id="IPR058637">
    <property type="entry name" value="YknX-like_C"/>
</dbReference>
<protein>
    <submittedName>
        <fullName evidence="5">Efflux RND transporter periplasmic adaptor subunit</fullName>
    </submittedName>
</protein>
<dbReference type="Gene3D" id="2.40.50.100">
    <property type="match status" value="1"/>
</dbReference>
<comment type="similarity">
    <text evidence="1">Belongs to the membrane fusion protein (MFP) (TC 8.A.1) family.</text>
</comment>
<keyword evidence="6" id="KW-1185">Reference proteome</keyword>
<organism evidence="5 6">
    <name type="scientific">Sphingomonas mollis</name>
    <dbReference type="NCBI Taxonomy" id="2795726"/>
    <lineage>
        <taxon>Bacteria</taxon>
        <taxon>Pseudomonadati</taxon>
        <taxon>Pseudomonadota</taxon>
        <taxon>Alphaproteobacteria</taxon>
        <taxon>Sphingomonadales</taxon>
        <taxon>Sphingomonadaceae</taxon>
        <taxon>Sphingomonas</taxon>
    </lineage>
</organism>
<dbReference type="SUPFAM" id="SSF111369">
    <property type="entry name" value="HlyD-like secretion proteins"/>
    <property type="match status" value="1"/>
</dbReference>
<evidence type="ECO:0000256" key="2">
    <source>
        <dbReference type="SAM" id="SignalP"/>
    </source>
</evidence>
<name>A0ABS0XNP3_9SPHN</name>
<feature type="domain" description="YknX-like C-terminal permuted SH3-like" evidence="4">
    <location>
        <begin position="272"/>
        <end position="338"/>
    </location>
</feature>
<dbReference type="Pfam" id="PF25954">
    <property type="entry name" value="Beta-barrel_RND_2"/>
    <property type="match status" value="1"/>
</dbReference>
<feature type="signal peptide" evidence="2">
    <location>
        <begin position="1"/>
        <end position="17"/>
    </location>
</feature>
<dbReference type="Gene3D" id="1.10.287.470">
    <property type="entry name" value="Helix hairpin bin"/>
    <property type="match status" value="1"/>
</dbReference>
<feature type="domain" description="CusB-like beta-barrel" evidence="3">
    <location>
        <begin position="192"/>
        <end position="266"/>
    </location>
</feature>
<evidence type="ECO:0000256" key="1">
    <source>
        <dbReference type="ARBA" id="ARBA00009477"/>
    </source>
</evidence>
<feature type="chain" id="PRO_5046776927" evidence="2">
    <location>
        <begin position="18"/>
        <end position="348"/>
    </location>
</feature>
<proteinExistence type="inferred from homology"/>
<evidence type="ECO:0000259" key="4">
    <source>
        <dbReference type="Pfam" id="PF25989"/>
    </source>
</evidence>
<dbReference type="EMBL" id="JAELXS010000003">
    <property type="protein sequence ID" value="MBJ6121656.1"/>
    <property type="molecule type" value="Genomic_DNA"/>
</dbReference>
<reference evidence="6" key="1">
    <citation type="submission" date="2020-12" db="EMBL/GenBank/DDBJ databases">
        <title>Hymenobacter sp.</title>
        <authorList>
            <person name="Kim M.K."/>
        </authorList>
    </citation>
    <scope>NUCLEOTIDE SEQUENCE [LARGE SCALE GENOMIC DNA]</scope>
    <source>
        <strain evidence="6">BT553</strain>
    </source>
</reference>
<gene>
    <name evidence="5" type="ORF">JAO74_07615</name>
</gene>
<evidence type="ECO:0000259" key="3">
    <source>
        <dbReference type="Pfam" id="PF25954"/>
    </source>
</evidence>
<comment type="caution">
    <text evidence="5">The sequence shown here is derived from an EMBL/GenBank/DDBJ whole genome shotgun (WGS) entry which is preliminary data.</text>
</comment>
<evidence type="ECO:0000313" key="5">
    <source>
        <dbReference type="EMBL" id="MBJ6121656.1"/>
    </source>
</evidence>
<sequence length="348" mass="35994">MNTAASLLALALGLALAGCGKGGSERAKSQPPLVRVAAPAPHRFVDRIEAVGTARANEQVTLASPVTERIERLHFDDGGYVARGQVIAVLAQGQEQASLAGALAAERQAKAQLGRIESLTGRGFVTRASLEQQTAAAQQARATADDARAQISDRVIRAPFGGYVSLRTISEGAIVGAGTVIATVSDVSRIKLDFSVPETMLASLHKGQALDATAAAFPGRAFRGVVATIDPVIDPTTRAVLVRALLPNPDRALKPGMLLTVRVDAATRQAASLPELAIVGEGSERYVYVVGKDNKAARAAVTTGLRDNGLVEVRGLPADARVIVEGVVKVSDGARVRVQGAPATRAGG</sequence>
<dbReference type="Proteomes" id="UP000640426">
    <property type="component" value="Unassembled WGS sequence"/>
</dbReference>
<dbReference type="PANTHER" id="PTHR30469:SF16">
    <property type="entry name" value="HAE1 FAMILY EFFLUX PUMP MFP COMPONENT"/>
    <property type="match status" value="1"/>
</dbReference>
<keyword evidence="2" id="KW-0732">Signal</keyword>
<dbReference type="Pfam" id="PF25989">
    <property type="entry name" value="YknX_C"/>
    <property type="match status" value="1"/>
</dbReference>
<evidence type="ECO:0000313" key="6">
    <source>
        <dbReference type="Proteomes" id="UP000640426"/>
    </source>
</evidence>
<dbReference type="Gene3D" id="2.40.30.170">
    <property type="match status" value="1"/>
</dbReference>
<dbReference type="NCBIfam" id="TIGR01730">
    <property type="entry name" value="RND_mfp"/>
    <property type="match status" value="1"/>
</dbReference>
<dbReference type="InterPro" id="IPR006143">
    <property type="entry name" value="RND_pump_MFP"/>
</dbReference>
<dbReference type="PANTHER" id="PTHR30469">
    <property type="entry name" value="MULTIDRUG RESISTANCE PROTEIN MDTA"/>
    <property type="match status" value="1"/>
</dbReference>
<dbReference type="InterPro" id="IPR058792">
    <property type="entry name" value="Beta-barrel_RND_2"/>
</dbReference>